<dbReference type="Proteomes" id="UP001519290">
    <property type="component" value="Unassembled WGS sequence"/>
</dbReference>
<evidence type="ECO:0000313" key="2">
    <source>
        <dbReference type="Proteomes" id="UP001519290"/>
    </source>
</evidence>
<proteinExistence type="predicted"/>
<sequence>MEAGRLDATPVVGDNENMLLSNDAARGISDGTISLVFRRWQHPDVAAGDTLRTVAGVVAIDSVTAIDPSEISVADATASGAGSPTELLSSLRGSSDQTLYRIAVHWHGPDPRDALSAESTLSHEQVDQIGRRLASLDKRSSHGAWTHATLHQIVVCPGRPARDLAEALGRDKEGLKLDIRKLKNLGLTRSLQVGYQIAPRGAAYLAAIDP</sequence>
<name>A0ABS4X7E1_9MICO</name>
<gene>
    <name evidence="1" type="ORF">JOF43_004362</name>
</gene>
<dbReference type="EMBL" id="JAGIOD010000002">
    <property type="protein sequence ID" value="MBP2384373.1"/>
    <property type="molecule type" value="Genomic_DNA"/>
</dbReference>
<reference evidence="1 2" key="1">
    <citation type="submission" date="2021-03" db="EMBL/GenBank/DDBJ databases">
        <title>Sequencing the genomes of 1000 actinobacteria strains.</title>
        <authorList>
            <person name="Klenk H.-P."/>
        </authorList>
    </citation>
    <scope>NUCLEOTIDE SEQUENCE [LARGE SCALE GENOMIC DNA]</scope>
    <source>
        <strain evidence="1 2">DSM 14566</strain>
    </source>
</reference>
<evidence type="ECO:0008006" key="3">
    <source>
        <dbReference type="Google" id="ProtNLM"/>
    </source>
</evidence>
<comment type="caution">
    <text evidence="1">The sequence shown here is derived from an EMBL/GenBank/DDBJ whole genome shotgun (WGS) entry which is preliminary data.</text>
</comment>
<organism evidence="1 2">
    <name type="scientific">Brachybacterium sacelli</name>
    <dbReference type="NCBI Taxonomy" id="173364"/>
    <lineage>
        <taxon>Bacteria</taxon>
        <taxon>Bacillati</taxon>
        <taxon>Actinomycetota</taxon>
        <taxon>Actinomycetes</taxon>
        <taxon>Micrococcales</taxon>
        <taxon>Dermabacteraceae</taxon>
        <taxon>Brachybacterium</taxon>
    </lineage>
</organism>
<keyword evidence="2" id="KW-1185">Reference proteome</keyword>
<dbReference type="RefSeq" id="WP_209905228.1">
    <property type="nucleotide sequence ID" value="NZ_BAAAJW010000013.1"/>
</dbReference>
<accession>A0ABS4X7E1</accession>
<evidence type="ECO:0000313" key="1">
    <source>
        <dbReference type="EMBL" id="MBP2384373.1"/>
    </source>
</evidence>
<protein>
    <recommendedName>
        <fullName evidence="3">ASCH domain-containing protein</fullName>
    </recommendedName>
</protein>